<reference evidence="2" key="1">
    <citation type="submission" date="2021-01" db="EMBL/GenBank/DDBJ databases">
        <authorList>
            <consortium name="Genoscope - CEA"/>
            <person name="William W."/>
        </authorList>
    </citation>
    <scope>NUCLEOTIDE SEQUENCE</scope>
</reference>
<name>A0A8S1LAR2_9CILI</name>
<protein>
    <recommendedName>
        <fullName evidence="4">WD40-repeat-containing domain</fullName>
    </recommendedName>
</protein>
<dbReference type="GO" id="GO:0016226">
    <property type="term" value="P:iron-sulfur cluster assembly"/>
    <property type="evidence" value="ECO:0007669"/>
    <property type="project" value="TreeGrafter"/>
</dbReference>
<evidence type="ECO:0008006" key="4">
    <source>
        <dbReference type="Google" id="ProtNLM"/>
    </source>
</evidence>
<dbReference type="EMBL" id="CAJJDN010000019">
    <property type="protein sequence ID" value="CAD8064948.1"/>
    <property type="molecule type" value="Genomic_DNA"/>
</dbReference>
<dbReference type="Pfam" id="PF00400">
    <property type="entry name" value="WD40"/>
    <property type="match status" value="2"/>
</dbReference>
<organism evidence="2 3">
    <name type="scientific">Paramecium sonneborni</name>
    <dbReference type="NCBI Taxonomy" id="65129"/>
    <lineage>
        <taxon>Eukaryota</taxon>
        <taxon>Sar</taxon>
        <taxon>Alveolata</taxon>
        <taxon>Ciliophora</taxon>
        <taxon>Intramacronucleata</taxon>
        <taxon>Oligohymenophorea</taxon>
        <taxon>Peniculida</taxon>
        <taxon>Parameciidae</taxon>
        <taxon>Paramecium</taxon>
    </lineage>
</organism>
<dbReference type="Proteomes" id="UP000692954">
    <property type="component" value="Unassembled WGS sequence"/>
</dbReference>
<keyword evidence="3" id="KW-1185">Reference proteome</keyword>
<dbReference type="PANTHER" id="PTHR19920">
    <property type="entry name" value="WD40 PROTEIN CIAO1"/>
    <property type="match status" value="1"/>
</dbReference>
<gene>
    <name evidence="2" type="ORF">PSON_ATCC_30995.1.T0190398</name>
</gene>
<feature type="repeat" description="WD" evidence="1">
    <location>
        <begin position="499"/>
        <end position="530"/>
    </location>
</feature>
<evidence type="ECO:0000313" key="2">
    <source>
        <dbReference type="EMBL" id="CAD8064948.1"/>
    </source>
</evidence>
<evidence type="ECO:0000313" key="3">
    <source>
        <dbReference type="Proteomes" id="UP000692954"/>
    </source>
</evidence>
<dbReference type="PROSITE" id="PS50294">
    <property type="entry name" value="WD_REPEATS_REGION"/>
    <property type="match status" value="2"/>
</dbReference>
<proteinExistence type="predicted"/>
<dbReference type="GO" id="GO:0097361">
    <property type="term" value="C:cytosolic [4Fe-4S] assembly targeting complex"/>
    <property type="evidence" value="ECO:0007669"/>
    <property type="project" value="TreeGrafter"/>
</dbReference>
<comment type="caution">
    <text evidence="2">The sequence shown here is derived from an EMBL/GenBank/DDBJ whole genome shotgun (WGS) entry which is preliminary data.</text>
</comment>
<sequence>MNLYKPLNQFNSCVQHNEKAIYLDMEMKENKRIFYCLKCIEKIKNLNNLLSIKDAEAFIQKNQKLIMEDRKLLNKQNLEVLLKLKQQLQQFQSKLSQYIEQNVQKINDHVQIIISTEESLELKIKDMLCKIIYENSDMDQNFEKLIDYQQIKESLSYSLTLVSNFSFLEEQQKFLKQIKLGNTINSLELIKDFFKNQQDTQFIRNQNCNIHQLQLDFIYKNQKNQYNIGCMKCDFENVIQKRSLCELKQCWDQFQNNTQNYVGFHQKVQSSLELLKQHKIAFIQIINQLNQLFDPNEEKIDRIRKKTFNLIKKDWIEMTTEDVSFISKILNDQNNQLVFEDTIQAEIEANQTQIRQFCQHQIQITDQIKYSYQFQNTNNQKNISKYSDSKSTQLIEGKSQHSGKQYIVINTFKEDECKALAFNQDSTIMIAGYFNGLINVYEFKLGLIKLVQQLNQHRNMITCLSFMKQSNGFVSGSKDMTIIIWMMKNNVILEVQRILNAHSDWIVCLIINNNDNLIISGSDDKSIKFWIKQNNWKHSQTLLNHNGRIRSLSLNQSQNQLISCAAQDDRILVYQSENNNTWILIQVIQQCGQRICFLNDYIFTVQQMKTQEMQIYELNLQNKLFYQAKNIYVQSGNGCDWLFPKQFIKTKQLLINKNGQNLNIIKLRNNGEIITEQSIDFQTYFFYGAVTDDGEYLVTWNAKTQEMQVRIYKE</sequence>
<dbReference type="InterPro" id="IPR001680">
    <property type="entry name" value="WD40_rpt"/>
</dbReference>
<dbReference type="PANTHER" id="PTHR19920:SF0">
    <property type="entry name" value="CYTOSOLIC IRON-SULFUR PROTEIN ASSEMBLY PROTEIN CIAO1-RELATED"/>
    <property type="match status" value="1"/>
</dbReference>
<dbReference type="OrthoDB" id="311034at2759"/>
<feature type="repeat" description="WD" evidence="1">
    <location>
        <begin position="454"/>
        <end position="495"/>
    </location>
</feature>
<dbReference type="SMART" id="SM00320">
    <property type="entry name" value="WD40"/>
    <property type="match status" value="4"/>
</dbReference>
<evidence type="ECO:0000256" key="1">
    <source>
        <dbReference type="PROSITE-ProRule" id="PRU00221"/>
    </source>
</evidence>
<dbReference type="AlphaFoldDB" id="A0A8S1LAR2"/>
<dbReference type="PROSITE" id="PS50082">
    <property type="entry name" value="WD_REPEATS_2"/>
    <property type="match status" value="2"/>
</dbReference>
<accession>A0A8S1LAR2</accession>
<keyword evidence="1" id="KW-0853">WD repeat</keyword>